<feature type="transmembrane region" description="Helical" evidence="1">
    <location>
        <begin position="110"/>
        <end position="129"/>
    </location>
</feature>
<keyword evidence="3" id="KW-1185">Reference proteome</keyword>
<evidence type="ECO:0000256" key="1">
    <source>
        <dbReference type="SAM" id="Phobius"/>
    </source>
</evidence>
<name>A0ABX8VTN3_9GAMM</name>
<dbReference type="EMBL" id="CP040817">
    <property type="protein sequence ID" value="QYM91150.1"/>
    <property type="molecule type" value="Genomic_DNA"/>
</dbReference>
<accession>A0ABX8VTN3</accession>
<feature type="transmembrane region" description="Helical" evidence="1">
    <location>
        <begin position="49"/>
        <end position="69"/>
    </location>
</feature>
<keyword evidence="1" id="KW-1133">Transmembrane helix</keyword>
<keyword evidence="1" id="KW-0812">Transmembrane</keyword>
<evidence type="ECO:0000313" key="3">
    <source>
        <dbReference type="Proteomes" id="UP000824976"/>
    </source>
</evidence>
<protein>
    <submittedName>
        <fullName evidence="2">Uncharacterized protein</fullName>
    </submittedName>
</protein>
<organism evidence="2 3">
    <name type="scientific">Dickeya zeae</name>
    <dbReference type="NCBI Taxonomy" id="204042"/>
    <lineage>
        <taxon>Bacteria</taxon>
        <taxon>Pseudomonadati</taxon>
        <taxon>Pseudomonadota</taxon>
        <taxon>Gammaproteobacteria</taxon>
        <taxon>Enterobacterales</taxon>
        <taxon>Pectobacteriaceae</taxon>
        <taxon>Dickeya</taxon>
    </lineage>
</organism>
<dbReference type="RefSeq" id="WP_220177849.1">
    <property type="nucleotide sequence ID" value="NZ_CP040817.1"/>
</dbReference>
<keyword evidence="1" id="KW-0472">Membrane</keyword>
<feature type="transmembrane region" description="Helical" evidence="1">
    <location>
        <begin position="12"/>
        <end position="37"/>
    </location>
</feature>
<gene>
    <name evidence="2" type="ORF">FGI21_04295</name>
</gene>
<evidence type="ECO:0000313" key="2">
    <source>
        <dbReference type="EMBL" id="QYM91150.1"/>
    </source>
</evidence>
<feature type="transmembrane region" description="Helical" evidence="1">
    <location>
        <begin position="76"/>
        <end position="98"/>
    </location>
</feature>
<reference evidence="2 3" key="1">
    <citation type="submission" date="2019-06" db="EMBL/GenBank/DDBJ databases">
        <title>Complete genome of Dickeya zeae PL65.</title>
        <authorList>
            <person name="Boluk G."/>
            <person name="Arif M."/>
        </authorList>
    </citation>
    <scope>NUCLEOTIDE SEQUENCE [LARGE SCALE GENOMIC DNA]</scope>
    <source>
        <strain evidence="2 3">PL65</strain>
    </source>
</reference>
<sequence>MTPPQHKRPKRLWAAAFMNIAVGLISLFALIFLTISVQTAGAIKLAPSTAVFAVSSAVFLILASVLALRGKPRGRWLMLFAAILFYGSVLLQNAYLLNQADGGLLPTKKLTAAAARSGLEIAINLWALLSAKTRRYFTAPDTPS</sequence>
<dbReference type="Proteomes" id="UP000824976">
    <property type="component" value="Chromosome"/>
</dbReference>
<proteinExistence type="predicted"/>